<comment type="caution">
    <text evidence="2">The sequence shown here is derived from an EMBL/GenBank/DDBJ whole genome shotgun (WGS) entry which is preliminary data.</text>
</comment>
<dbReference type="Proteomes" id="UP000612362">
    <property type="component" value="Unassembled WGS sequence"/>
</dbReference>
<accession>A0A8J3MXF0</accession>
<evidence type="ECO:0000256" key="1">
    <source>
        <dbReference type="SAM" id="MobiDB-lite"/>
    </source>
</evidence>
<evidence type="ECO:0008006" key="4">
    <source>
        <dbReference type="Google" id="ProtNLM"/>
    </source>
</evidence>
<name>A0A8J3MXF0_9CHLR</name>
<evidence type="ECO:0000313" key="3">
    <source>
        <dbReference type="Proteomes" id="UP000612362"/>
    </source>
</evidence>
<sequence length="224" mass="24776">MQVTVSLTLEVNANASLTQMEEQVQQAGQRWTRSTLKDVVGVWEHAHRGCPRCGSTQVRTEGTTGRNIQTLFGPVYLARRRFRCQRCHQRWCPCKRLLSTLHQARVTQPLREAAIMVGASWPYRQAAGCLKRLTGAQISAEEIRLLTNEQGKIVAHHQAQQAESATLLPSTPPAQPQEEQQRCVIGLDGGWICNRDKRGGMEGKVGVIASGKNGAPCHHSPTQP</sequence>
<dbReference type="AlphaFoldDB" id="A0A8J3MXF0"/>
<organism evidence="2 3">
    <name type="scientific">Ktedonospora formicarum</name>
    <dbReference type="NCBI Taxonomy" id="2778364"/>
    <lineage>
        <taxon>Bacteria</taxon>
        <taxon>Bacillati</taxon>
        <taxon>Chloroflexota</taxon>
        <taxon>Ktedonobacteria</taxon>
        <taxon>Ktedonobacterales</taxon>
        <taxon>Ktedonobacteraceae</taxon>
        <taxon>Ktedonospora</taxon>
    </lineage>
</organism>
<keyword evidence="3" id="KW-1185">Reference proteome</keyword>
<gene>
    <name evidence="2" type="ORF">KSX_78410</name>
</gene>
<evidence type="ECO:0000313" key="2">
    <source>
        <dbReference type="EMBL" id="GHO49678.1"/>
    </source>
</evidence>
<protein>
    <recommendedName>
        <fullName evidence="4">Transposase</fullName>
    </recommendedName>
</protein>
<dbReference type="EMBL" id="BNJF01000006">
    <property type="protein sequence ID" value="GHO49678.1"/>
    <property type="molecule type" value="Genomic_DNA"/>
</dbReference>
<feature type="region of interest" description="Disordered" evidence="1">
    <location>
        <begin position="161"/>
        <end position="180"/>
    </location>
</feature>
<reference evidence="2" key="1">
    <citation type="submission" date="2020-10" db="EMBL/GenBank/DDBJ databases">
        <title>Taxonomic study of unclassified bacteria belonging to the class Ktedonobacteria.</title>
        <authorList>
            <person name="Yabe S."/>
            <person name="Wang C.M."/>
            <person name="Zheng Y."/>
            <person name="Sakai Y."/>
            <person name="Cavaletti L."/>
            <person name="Monciardini P."/>
            <person name="Donadio S."/>
        </authorList>
    </citation>
    <scope>NUCLEOTIDE SEQUENCE</scope>
    <source>
        <strain evidence="2">SOSP1-1</strain>
    </source>
</reference>
<dbReference type="RefSeq" id="WP_220198790.1">
    <property type="nucleotide sequence ID" value="NZ_BNJF01000006.1"/>
</dbReference>
<proteinExistence type="predicted"/>